<reference evidence="5 6" key="1">
    <citation type="submission" date="2016-12" db="EMBL/GenBank/DDBJ databases">
        <authorList>
            <person name="Song W.-J."/>
            <person name="Kurnit D.M."/>
        </authorList>
    </citation>
    <scope>NUCLEOTIDE SEQUENCE [LARGE SCALE GENOMIC DNA]</scope>
    <source>
        <strain evidence="5 6">DSM 19599</strain>
    </source>
</reference>
<dbReference type="InterPro" id="IPR028082">
    <property type="entry name" value="Peripla_BP_I"/>
</dbReference>
<sequence length="358" mass="37876">MTLIPAQQTPTATRGSLNRALRRTGALLAGGLLAAGLLAGQVAAEETGDPGPAAYKSALEGKRVVLVPMSMGFDLAQGWAHYIGNEVKGFGGVFETRDPNWDVAAGAQAITDLISSSNKPDVLIVQPPDLQSYTRLFKRAQEAGIFVIQVDNRTNYPTDAFVGSDWERLGELEAEAVIKGCGPDSSKKIGLIQGDQVNASSLDQYAGIAKVLKANPDFKIVGEPDSNWDATTARNVATTLLQQHPDVCGIIDFWDSTAKGTAAAIRDAGKTGNVFLVTTGGGEETDCTALEDGTFGAVVMTEVKNQSRDVSALIKFLLQSGLKPGQSKTWIYTLETAATKADVKPGTCWSLKETQAAK</sequence>
<dbReference type="GO" id="GO:0030246">
    <property type="term" value="F:carbohydrate binding"/>
    <property type="evidence" value="ECO:0007669"/>
    <property type="project" value="UniProtKB-ARBA"/>
</dbReference>
<dbReference type="Gene3D" id="3.40.50.2300">
    <property type="match status" value="2"/>
</dbReference>
<keyword evidence="6" id="KW-1185">Reference proteome</keyword>
<dbReference type="OrthoDB" id="7716943at2"/>
<evidence type="ECO:0000256" key="1">
    <source>
        <dbReference type="ARBA" id="ARBA00004196"/>
    </source>
</evidence>
<dbReference type="AlphaFoldDB" id="A0A1M7ZRT5"/>
<dbReference type="PANTHER" id="PTHR46847">
    <property type="entry name" value="D-ALLOSE-BINDING PERIPLASMIC PROTEIN-RELATED"/>
    <property type="match status" value="1"/>
</dbReference>
<dbReference type="RefSeq" id="WP_084565081.1">
    <property type="nucleotide sequence ID" value="NZ_FRXO01000016.1"/>
</dbReference>
<evidence type="ECO:0000256" key="2">
    <source>
        <dbReference type="ARBA" id="ARBA00007639"/>
    </source>
</evidence>
<comment type="subcellular location">
    <subcellularLocation>
        <location evidence="1">Cell envelope</location>
    </subcellularLocation>
</comment>
<name>A0A1M7ZRT5_9HYPH</name>
<dbReference type="STRING" id="1123029.SAMN02745172_04305"/>
<dbReference type="PANTHER" id="PTHR46847:SF1">
    <property type="entry name" value="D-ALLOSE-BINDING PERIPLASMIC PROTEIN-RELATED"/>
    <property type="match status" value="1"/>
</dbReference>
<accession>A0A1M7ZRT5</accession>
<evidence type="ECO:0000313" key="5">
    <source>
        <dbReference type="EMBL" id="SHO67624.1"/>
    </source>
</evidence>
<feature type="domain" description="Periplasmic binding protein" evidence="4">
    <location>
        <begin position="82"/>
        <end position="319"/>
    </location>
</feature>
<dbReference type="Proteomes" id="UP000186406">
    <property type="component" value="Unassembled WGS sequence"/>
</dbReference>
<dbReference type="EMBL" id="FRXO01000016">
    <property type="protein sequence ID" value="SHO67624.1"/>
    <property type="molecule type" value="Genomic_DNA"/>
</dbReference>
<organism evidence="5 6">
    <name type="scientific">Pseudoxanthobacter soli DSM 19599</name>
    <dbReference type="NCBI Taxonomy" id="1123029"/>
    <lineage>
        <taxon>Bacteria</taxon>
        <taxon>Pseudomonadati</taxon>
        <taxon>Pseudomonadota</taxon>
        <taxon>Alphaproteobacteria</taxon>
        <taxon>Hyphomicrobiales</taxon>
        <taxon>Segnochrobactraceae</taxon>
        <taxon>Pseudoxanthobacter</taxon>
    </lineage>
</organism>
<gene>
    <name evidence="5" type="ORF">SAMN02745172_04305</name>
</gene>
<dbReference type="GO" id="GO:0030313">
    <property type="term" value="C:cell envelope"/>
    <property type="evidence" value="ECO:0007669"/>
    <property type="project" value="UniProtKB-SubCell"/>
</dbReference>
<dbReference type="CDD" id="cd01536">
    <property type="entry name" value="PBP1_ABC_sugar_binding-like"/>
    <property type="match status" value="1"/>
</dbReference>
<comment type="similarity">
    <text evidence="2">Belongs to the bacterial solute-binding protein 2 family.</text>
</comment>
<dbReference type="SUPFAM" id="SSF53822">
    <property type="entry name" value="Periplasmic binding protein-like I"/>
    <property type="match status" value="1"/>
</dbReference>
<evidence type="ECO:0000313" key="6">
    <source>
        <dbReference type="Proteomes" id="UP000186406"/>
    </source>
</evidence>
<dbReference type="Pfam" id="PF13407">
    <property type="entry name" value="Peripla_BP_4"/>
    <property type="match status" value="1"/>
</dbReference>
<evidence type="ECO:0000256" key="3">
    <source>
        <dbReference type="ARBA" id="ARBA00022729"/>
    </source>
</evidence>
<evidence type="ECO:0000259" key="4">
    <source>
        <dbReference type="Pfam" id="PF13407"/>
    </source>
</evidence>
<dbReference type="InterPro" id="IPR025997">
    <property type="entry name" value="SBP_2_dom"/>
</dbReference>
<proteinExistence type="inferred from homology"/>
<protein>
    <submittedName>
        <fullName evidence="5">Ribose transport system substrate-binding protein</fullName>
    </submittedName>
</protein>
<keyword evidence="3" id="KW-0732">Signal</keyword>